<dbReference type="PROSITE" id="PS50943">
    <property type="entry name" value="HTH_CROC1"/>
    <property type="match status" value="1"/>
</dbReference>
<comment type="caution">
    <text evidence="4">The sequence shown here is derived from an EMBL/GenBank/DDBJ whole genome shotgun (WGS) entry which is preliminary data.</text>
</comment>
<name>A0A329U164_9FIRM</name>
<dbReference type="SUPFAM" id="SSF47413">
    <property type="entry name" value="lambda repressor-like DNA-binding domains"/>
    <property type="match status" value="1"/>
</dbReference>
<dbReference type="Gene3D" id="1.10.260.40">
    <property type="entry name" value="lambda repressor-like DNA-binding domains"/>
    <property type="match status" value="1"/>
</dbReference>
<accession>A0A329U164</accession>
<keyword evidence="2" id="KW-0812">Transmembrane</keyword>
<dbReference type="CDD" id="cd00093">
    <property type="entry name" value="HTH_XRE"/>
    <property type="match status" value="1"/>
</dbReference>
<dbReference type="Proteomes" id="UP000251144">
    <property type="component" value="Unassembled WGS sequence"/>
</dbReference>
<dbReference type="PANTHER" id="PTHR46558:SF13">
    <property type="entry name" value="HTH-TYPE TRANSCRIPTIONAL REGULATOR IMMR"/>
    <property type="match status" value="1"/>
</dbReference>
<dbReference type="OrthoDB" id="9815852at2"/>
<feature type="transmembrane region" description="Helical" evidence="2">
    <location>
        <begin position="284"/>
        <end position="302"/>
    </location>
</feature>
<reference evidence="4 5" key="1">
    <citation type="submission" date="2018-02" db="EMBL/GenBank/DDBJ databases">
        <title>Complete genome sequencing of Faecalibacterium prausnitzii strains isolated from the human gut.</title>
        <authorList>
            <person name="Fitzgerald B.C."/>
            <person name="Shkoporov A.N."/>
            <person name="Ross P.R."/>
            <person name="Hill C."/>
        </authorList>
    </citation>
    <scope>NUCLEOTIDE SEQUENCE [LARGE SCALE GENOMIC DNA]</scope>
    <source>
        <strain evidence="4 5">APC942/32-1</strain>
    </source>
</reference>
<keyword evidence="1" id="KW-0238">DNA-binding</keyword>
<dbReference type="AlphaFoldDB" id="A0A329U164"/>
<dbReference type="InterPro" id="IPR001387">
    <property type="entry name" value="Cro/C1-type_HTH"/>
</dbReference>
<dbReference type="InterPro" id="IPR010982">
    <property type="entry name" value="Lambda_DNA-bd_dom_sf"/>
</dbReference>
<evidence type="ECO:0000256" key="1">
    <source>
        <dbReference type="ARBA" id="ARBA00023125"/>
    </source>
</evidence>
<evidence type="ECO:0000256" key="2">
    <source>
        <dbReference type="SAM" id="Phobius"/>
    </source>
</evidence>
<dbReference type="SMART" id="SM00530">
    <property type="entry name" value="HTH_XRE"/>
    <property type="match status" value="1"/>
</dbReference>
<feature type="transmembrane region" description="Helical" evidence="2">
    <location>
        <begin position="235"/>
        <end position="255"/>
    </location>
</feature>
<evidence type="ECO:0000313" key="4">
    <source>
        <dbReference type="EMBL" id="RAW55000.1"/>
    </source>
</evidence>
<feature type="transmembrane region" description="Helical" evidence="2">
    <location>
        <begin position="314"/>
        <end position="334"/>
    </location>
</feature>
<dbReference type="EMBL" id="PRLB01000002">
    <property type="protein sequence ID" value="RAW55000.1"/>
    <property type="molecule type" value="Genomic_DNA"/>
</dbReference>
<keyword evidence="2" id="KW-1133">Transmembrane helix</keyword>
<evidence type="ECO:0000259" key="3">
    <source>
        <dbReference type="PROSITE" id="PS50943"/>
    </source>
</evidence>
<sequence length="339" mass="37461">MPPCGRKENTMILAEKIALLRRQNGWSQEELADQLNVSRQAVSKWEGGTSIPDLDKILKLSALFEVSTDYLLKDELEQPDATAPLPKEERVTEPCRTVSFDEANAYLSTVRAVHGKMAAGVGLCILSPIALLVLGAWSDGTPNEERMAGLGVIFLLLFVALGLLLILPAAIRLEAFEYLEKEQIALAYGVEGIVERQKQEYAPTYRRSMTQGVVLCVLAVVPILGTAMLGAPGFWIVAAVGLLLAIVAGAVQLFIRAVMTQGSFDKLLQTGEYTVREKWTNRRVGWFAGAYWCLVPAVYLAVNFWNNNWENSWIIWAVAGLVFAALYSAVRAWADRKNR</sequence>
<organism evidence="4 5">
    <name type="scientific">Faecalibacterium prausnitzii</name>
    <dbReference type="NCBI Taxonomy" id="853"/>
    <lineage>
        <taxon>Bacteria</taxon>
        <taxon>Bacillati</taxon>
        <taxon>Bacillota</taxon>
        <taxon>Clostridia</taxon>
        <taxon>Eubacteriales</taxon>
        <taxon>Oscillospiraceae</taxon>
        <taxon>Faecalibacterium</taxon>
    </lineage>
</organism>
<gene>
    <name evidence="4" type="ORF">C4N26_03310</name>
</gene>
<dbReference type="GO" id="GO:0003677">
    <property type="term" value="F:DNA binding"/>
    <property type="evidence" value="ECO:0007669"/>
    <property type="project" value="UniProtKB-KW"/>
</dbReference>
<feature type="transmembrane region" description="Helical" evidence="2">
    <location>
        <begin position="149"/>
        <end position="171"/>
    </location>
</feature>
<keyword evidence="2" id="KW-0472">Membrane</keyword>
<feature type="transmembrane region" description="Helical" evidence="2">
    <location>
        <begin position="212"/>
        <end position="229"/>
    </location>
</feature>
<dbReference type="PANTHER" id="PTHR46558">
    <property type="entry name" value="TRACRIPTIONAL REGULATORY PROTEIN-RELATED-RELATED"/>
    <property type="match status" value="1"/>
</dbReference>
<protein>
    <submittedName>
        <fullName evidence="4">XRE family transcriptional regulator</fullName>
    </submittedName>
</protein>
<feature type="transmembrane region" description="Helical" evidence="2">
    <location>
        <begin position="117"/>
        <end position="137"/>
    </location>
</feature>
<evidence type="ECO:0000313" key="5">
    <source>
        <dbReference type="Proteomes" id="UP000251144"/>
    </source>
</evidence>
<dbReference type="Pfam" id="PF01381">
    <property type="entry name" value="HTH_3"/>
    <property type="match status" value="1"/>
</dbReference>
<proteinExistence type="predicted"/>
<feature type="domain" description="HTH cro/C1-type" evidence="3">
    <location>
        <begin position="17"/>
        <end position="71"/>
    </location>
</feature>